<proteinExistence type="predicted"/>
<dbReference type="Proteomes" id="UP000601789">
    <property type="component" value="Unassembled WGS sequence"/>
</dbReference>
<gene>
    <name evidence="2" type="ORF">IOD40_00770</name>
</gene>
<protein>
    <submittedName>
        <fullName evidence="2">Uncharacterized protein</fullName>
    </submittedName>
</protein>
<keyword evidence="3" id="KW-1185">Reference proteome</keyword>
<sequence>MARAIDESETEYMLASIARALHHWCRLENSLTDFLSRCMDARDPGAAGAVWDNIVLFKQKLKVTSAMFELCVEEEGARQVWHQLSARVYESYSVQLELAEYRRQLALGNSQPQIRLSAYASSGDDSVSPTPRDERKLPARTPRYTVSEIEHAAREIYELADCITWFSDWVVEYKQIPTSYATPPPRLIHQILSRA</sequence>
<evidence type="ECO:0000313" key="3">
    <source>
        <dbReference type="Proteomes" id="UP000601789"/>
    </source>
</evidence>
<feature type="compositionally biased region" description="Polar residues" evidence="1">
    <location>
        <begin position="120"/>
        <end position="129"/>
    </location>
</feature>
<evidence type="ECO:0000256" key="1">
    <source>
        <dbReference type="SAM" id="MobiDB-lite"/>
    </source>
</evidence>
<reference evidence="2 3" key="1">
    <citation type="submission" date="2020-10" db="EMBL/GenBank/DDBJ databases">
        <title>Aquamicrobium zhengzhouensis sp. nov., a exopolysaccharide producing bacterium isolated from farmland soil.</title>
        <authorList>
            <person name="Wang X."/>
        </authorList>
    </citation>
    <scope>NUCLEOTIDE SEQUENCE [LARGE SCALE GENOMIC DNA]</scope>
    <source>
        <strain evidence="3">cd-1</strain>
    </source>
</reference>
<dbReference type="EMBL" id="JADGMQ010000001">
    <property type="protein sequence ID" value="MBI1619200.1"/>
    <property type="molecule type" value="Genomic_DNA"/>
</dbReference>
<name>A0ABS0S7E1_9HYPH</name>
<evidence type="ECO:0000313" key="2">
    <source>
        <dbReference type="EMBL" id="MBI1619200.1"/>
    </source>
</evidence>
<feature type="region of interest" description="Disordered" evidence="1">
    <location>
        <begin position="120"/>
        <end position="141"/>
    </location>
</feature>
<dbReference type="RefSeq" id="WP_198473310.1">
    <property type="nucleotide sequence ID" value="NZ_JADGMQ010000001.1"/>
</dbReference>
<organism evidence="2 3">
    <name type="scientific">Aquamicrobium zhengzhouense</name>
    <dbReference type="NCBI Taxonomy" id="2781738"/>
    <lineage>
        <taxon>Bacteria</taxon>
        <taxon>Pseudomonadati</taxon>
        <taxon>Pseudomonadota</taxon>
        <taxon>Alphaproteobacteria</taxon>
        <taxon>Hyphomicrobiales</taxon>
        <taxon>Phyllobacteriaceae</taxon>
        <taxon>Aquamicrobium</taxon>
    </lineage>
</organism>
<accession>A0ABS0S7E1</accession>
<comment type="caution">
    <text evidence="2">The sequence shown here is derived from an EMBL/GenBank/DDBJ whole genome shotgun (WGS) entry which is preliminary data.</text>
</comment>